<feature type="transmembrane region" description="Helical" evidence="1">
    <location>
        <begin position="131"/>
        <end position="149"/>
    </location>
</feature>
<evidence type="ECO:0000313" key="2">
    <source>
        <dbReference type="EMBL" id="MBP2019837.1"/>
    </source>
</evidence>
<dbReference type="Proteomes" id="UP001519289">
    <property type="component" value="Unassembled WGS sequence"/>
</dbReference>
<organism evidence="2 3">
    <name type="scientific">Symbiobacterium terraclitae</name>
    <dbReference type="NCBI Taxonomy" id="557451"/>
    <lineage>
        <taxon>Bacteria</taxon>
        <taxon>Bacillati</taxon>
        <taxon>Bacillota</taxon>
        <taxon>Clostridia</taxon>
        <taxon>Eubacteriales</taxon>
        <taxon>Symbiobacteriaceae</taxon>
        <taxon>Symbiobacterium</taxon>
    </lineage>
</organism>
<comment type="caution">
    <text evidence="2">The sequence shown here is derived from an EMBL/GenBank/DDBJ whole genome shotgun (WGS) entry which is preliminary data.</text>
</comment>
<accession>A0ABS4JWC2</accession>
<dbReference type="RefSeq" id="WP_209467939.1">
    <property type="nucleotide sequence ID" value="NZ_JAGGLG010000036.1"/>
</dbReference>
<keyword evidence="1" id="KW-1133">Transmembrane helix</keyword>
<evidence type="ECO:0000313" key="3">
    <source>
        <dbReference type="Proteomes" id="UP001519289"/>
    </source>
</evidence>
<feature type="transmembrane region" description="Helical" evidence="1">
    <location>
        <begin position="76"/>
        <end position="95"/>
    </location>
</feature>
<gene>
    <name evidence="2" type="ORF">J2Z79_003279</name>
</gene>
<evidence type="ECO:0008006" key="4">
    <source>
        <dbReference type="Google" id="ProtNLM"/>
    </source>
</evidence>
<protein>
    <recommendedName>
        <fullName evidence="4">Tripartite tricarboxylate transporter TctB family protein</fullName>
    </recommendedName>
</protein>
<proteinExistence type="predicted"/>
<reference evidence="2 3" key="1">
    <citation type="submission" date="2021-03" db="EMBL/GenBank/DDBJ databases">
        <title>Genomic Encyclopedia of Type Strains, Phase IV (KMG-IV): sequencing the most valuable type-strain genomes for metagenomic binning, comparative biology and taxonomic classification.</title>
        <authorList>
            <person name="Goeker M."/>
        </authorList>
    </citation>
    <scope>NUCLEOTIDE SEQUENCE [LARGE SCALE GENOMIC DNA]</scope>
    <source>
        <strain evidence="2 3">DSM 27138</strain>
    </source>
</reference>
<evidence type="ECO:0000256" key="1">
    <source>
        <dbReference type="SAM" id="Phobius"/>
    </source>
</evidence>
<sequence>MLRQVFLRLLLTAYGVTVLGFAVFALTTAAQGRENLGGVWLGIGAMALRALPPALAGAAVFTLLHRLGSRLWRQPGGRFLFTFLCAAIGYAYAMYVALRWLMFWPIVVIAVGIAAWTAARSSRDGRLWPAVCLAAGSAVAAGLIEAYLISLL</sequence>
<keyword evidence="1" id="KW-0812">Transmembrane</keyword>
<feature type="transmembrane region" description="Helical" evidence="1">
    <location>
        <begin position="39"/>
        <end position="64"/>
    </location>
</feature>
<name>A0ABS4JWC2_9FIRM</name>
<keyword evidence="1" id="KW-0472">Membrane</keyword>
<dbReference type="EMBL" id="JAGGLG010000036">
    <property type="protein sequence ID" value="MBP2019837.1"/>
    <property type="molecule type" value="Genomic_DNA"/>
</dbReference>
<keyword evidence="3" id="KW-1185">Reference proteome</keyword>
<feature type="transmembrane region" description="Helical" evidence="1">
    <location>
        <begin position="101"/>
        <end position="119"/>
    </location>
</feature>